<sequence>MKKWWLISIGVLLVAGAVYAYFAYKKEEQPVAAAVNTTQVRKGTLEVSVSGAGSIQVGDRKTVTAGKQGTIKEVKVKENSIVKKGDVLIVLEGEDNSDQIKSEEVNLEKKLLELTDLQTRYKSGTDTSSLSSLDLSMKKQKIDIEQSRTSIAKLKEKQEEISIIAPIGGTVKSLTAAEDDELTPQTQIAEIVDYANLEIVVSIDELDIPQVKVGQSAVISVEALTGQTFQGKVTAIADEGTASNGVATFDVTIGVEASKDVKAGMSAEASISIEKKENTLILPIDAVQSLGNRYIVLLPAGTSNTGDQAAGQTGGQAGSAPDGDAGGQSNGAAGSQPSTPPDDQQGSRAGRQGGDQPSGQMGSQRSGTAPGSSSRGAGRFGSGTPQQIEVGIHNEDYIEVVSGLKEGDLVIMPTVVTSSSTSQQPQGGLSGLGGMGGIGGGGGFPGGGFEGGGARSGGTGGTRAGAGQTGGGGGR</sequence>
<comment type="similarity">
    <text evidence="2">Belongs to the membrane fusion protein (MFP) (TC 8.A.1) family.</text>
</comment>
<feature type="compositionally biased region" description="Low complexity" evidence="5">
    <location>
        <begin position="365"/>
        <end position="377"/>
    </location>
</feature>
<dbReference type="PANTHER" id="PTHR32347:SF14">
    <property type="entry name" value="EFFLUX SYSTEM COMPONENT YKNX-RELATED"/>
    <property type="match status" value="1"/>
</dbReference>
<keyword evidence="3 4" id="KW-0175">Coiled coil</keyword>
<dbReference type="RefSeq" id="WP_204819279.1">
    <property type="nucleotide sequence ID" value="NZ_JANHOF010000003.1"/>
</dbReference>
<feature type="compositionally biased region" description="Polar residues" evidence="5">
    <location>
        <begin position="355"/>
        <end position="364"/>
    </location>
</feature>
<evidence type="ECO:0000256" key="2">
    <source>
        <dbReference type="ARBA" id="ARBA00009477"/>
    </source>
</evidence>
<proteinExistence type="inferred from homology"/>
<dbReference type="NCBIfam" id="TIGR01730">
    <property type="entry name" value="RND_mfp"/>
    <property type="match status" value="1"/>
</dbReference>
<dbReference type="Pfam" id="PF25990">
    <property type="entry name" value="Beta-barrel_YknX"/>
    <property type="match status" value="1"/>
</dbReference>
<name>A0ABV6J8E3_9BACL</name>
<dbReference type="InterPro" id="IPR050465">
    <property type="entry name" value="UPF0194_transport"/>
</dbReference>
<dbReference type="Gene3D" id="2.40.420.20">
    <property type="match status" value="1"/>
</dbReference>
<feature type="region of interest" description="Disordered" evidence="5">
    <location>
        <begin position="417"/>
        <end position="475"/>
    </location>
</feature>
<feature type="compositionally biased region" description="Low complexity" evidence="5">
    <location>
        <begin position="417"/>
        <end position="427"/>
    </location>
</feature>
<evidence type="ECO:0000256" key="1">
    <source>
        <dbReference type="ARBA" id="ARBA00004196"/>
    </source>
</evidence>
<evidence type="ECO:0000256" key="3">
    <source>
        <dbReference type="ARBA" id="ARBA00023054"/>
    </source>
</evidence>
<comment type="subcellular location">
    <subcellularLocation>
        <location evidence="1">Cell envelope</location>
    </subcellularLocation>
</comment>
<dbReference type="Gene3D" id="2.40.50.100">
    <property type="match status" value="1"/>
</dbReference>
<dbReference type="Gene3D" id="2.40.30.170">
    <property type="match status" value="1"/>
</dbReference>
<evidence type="ECO:0000259" key="6">
    <source>
        <dbReference type="Pfam" id="PF25990"/>
    </source>
</evidence>
<protein>
    <submittedName>
        <fullName evidence="7">Efflux RND transporter periplasmic adaptor subunit</fullName>
    </submittedName>
</protein>
<feature type="coiled-coil region" evidence="4">
    <location>
        <begin position="100"/>
        <end position="157"/>
    </location>
</feature>
<evidence type="ECO:0000256" key="4">
    <source>
        <dbReference type="SAM" id="Coils"/>
    </source>
</evidence>
<dbReference type="PANTHER" id="PTHR32347">
    <property type="entry name" value="EFFLUX SYSTEM COMPONENT YKNX-RELATED"/>
    <property type="match status" value="1"/>
</dbReference>
<feature type="region of interest" description="Disordered" evidence="5">
    <location>
        <begin position="303"/>
        <end position="386"/>
    </location>
</feature>
<dbReference type="InterPro" id="IPR058636">
    <property type="entry name" value="Beta-barrel_YknX"/>
</dbReference>
<gene>
    <name evidence="7" type="ORF">ACFFJ8_12390</name>
</gene>
<organism evidence="7 8">
    <name type="scientific">Paenibacillus mendelii</name>
    <dbReference type="NCBI Taxonomy" id="206163"/>
    <lineage>
        <taxon>Bacteria</taxon>
        <taxon>Bacillati</taxon>
        <taxon>Bacillota</taxon>
        <taxon>Bacilli</taxon>
        <taxon>Bacillales</taxon>
        <taxon>Paenibacillaceae</taxon>
        <taxon>Paenibacillus</taxon>
    </lineage>
</organism>
<dbReference type="SUPFAM" id="SSF111369">
    <property type="entry name" value="HlyD-like secretion proteins"/>
    <property type="match status" value="1"/>
</dbReference>
<accession>A0ABV6J8E3</accession>
<evidence type="ECO:0000313" key="8">
    <source>
        <dbReference type="Proteomes" id="UP001589818"/>
    </source>
</evidence>
<reference evidence="7 8" key="1">
    <citation type="submission" date="2024-09" db="EMBL/GenBank/DDBJ databases">
        <authorList>
            <person name="Sun Q."/>
            <person name="Mori K."/>
        </authorList>
    </citation>
    <scope>NUCLEOTIDE SEQUENCE [LARGE SCALE GENOMIC DNA]</scope>
    <source>
        <strain evidence="7 8">CCM 4839</strain>
    </source>
</reference>
<feature type="compositionally biased region" description="Gly residues" evidence="5">
    <location>
        <begin position="428"/>
        <end position="475"/>
    </location>
</feature>
<dbReference type="EMBL" id="JBHLVF010000017">
    <property type="protein sequence ID" value="MFC0392161.1"/>
    <property type="molecule type" value="Genomic_DNA"/>
</dbReference>
<dbReference type="InterPro" id="IPR006143">
    <property type="entry name" value="RND_pump_MFP"/>
</dbReference>
<keyword evidence="8" id="KW-1185">Reference proteome</keyword>
<evidence type="ECO:0000313" key="7">
    <source>
        <dbReference type="EMBL" id="MFC0392161.1"/>
    </source>
</evidence>
<dbReference type="Proteomes" id="UP001589818">
    <property type="component" value="Unassembled WGS sequence"/>
</dbReference>
<evidence type="ECO:0000256" key="5">
    <source>
        <dbReference type="SAM" id="MobiDB-lite"/>
    </source>
</evidence>
<comment type="caution">
    <text evidence="7">The sequence shown here is derived from an EMBL/GenBank/DDBJ whole genome shotgun (WGS) entry which is preliminary data.</text>
</comment>
<feature type="domain" description="YknX-like beta-barrel" evidence="6">
    <location>
        <begin position="199"/>
        <end position="269"/>
    </location>
</feature>